<dbReference type="OrthoDB" id="9770408at2"/>
<gene>
    <name evidence="2" type="ORF">DW099_13635</name>
</gene>
<evidence type="ECO:0000313" key="2">
    <source>
        <dbReference type="EMBL" id="RHJ85884.1"/>
    </source>
</evidence>
<dbReference type="RefSeq" id="WP_118336058.1">
    <property type="nucleotide sequence ID" value="NZ_AP025567.1"/>
</dbReference>
<comment type="caution">
    <text evidence="2">The sequence shown here is derived from an EMBL/GenBank/DDBJ whole genome shotgun (WGS) entry which is preliminary data.</text>
</comment>
<dbReference type="EMBL" id="QRMS01000004">
    <property type="protein sequence ID" value="RHJ85884.1"/>
    <property type="molecule type" value="Genomic_DNA"/>
</dbReference>
<sequence>MEIPVYLFTGFLESGKTTFIQEALEGDDFNAGERTLFLLCEEGEAEYHPSRFFGTKVFFETIEDEEELTTEHLRDLQLKHKVERVVVEYNGMWNLDTFYQNMPEEWVTYQEMMFADARTFLQYNQNMRQLVFDKLKSAELVVFNRCERGFDKMEFHKIVRAANRRSQILYEYGKDDVEMDQIEDPLPFDFDAAIIEVEDNAFAEWYRDINEEQDKYDGKVLKVKGRSVLGGGMADDHFVFGRHVMTCCVEDIQFAGLVCRWDNAANLLEHGGWVTITAKVKVEFDDVYGEAGPVLYCSEVKEAEEADPEVAQF</sequence>
<protein>
    <recommendedName>
        <fullName evidence="1">DUF1980 domain-containing protein</fullName>
    </recommendedName>
</protein>
<dbReference type="STRING" id="1776384.GCA_900086585_02031"/>
<name>A0A415DYE8_9FIRM</name>
<dbReference type="AlphaFoldDB" id="A0A415DYE8"/>
<feature type="domain" description="DUF1980" evidence="1">
    <location>
        <begin position="191"/>
        <end position="307"/>
    </location>
</feature>
<accession>A0A415DYE8</accession>
<dbReference type="Proteomes" id="UP000284841">
    <property type="component" value="Unassembled WGS sequence"/>
</dbReference>
<dbReference type="InterPro" id="IPR048447">
    <property type="entry name" value="DUF1980_C"/>
</dbReference>
<reference evidence="2 3" key="1">
    <citation type="submission" date="2018-08" db="EMBL/GenBank/DDBJ databases">
        <title>A genome reference for cultivated species of the human gut microbiota.</title>
        <authorList>
            <person name="Zou Y."/>
            <person name="Xue W."/>
            <person name="Luo G."/>
        </authorList>
    </citation>
    <scope>NUCLEOTIDE SEQUENCE [LARGE SCALE GENOMIC DNA]</scope>
    <source>
        <strain evidence="2 3">AM07-24</strain>
    </source>
</reference>
<evidence type="ECO:0000313" key="3">
    <source>
        <dbReference type="Proteomes" id="UP000284841"/>
    </source>
</evidence>
<dbReference type="Gene3D" id="3.40.50.300">
    <property type="entry name" value="P-loop containing nucleotide triphosphate hydrolases"/>
    <property type="match status" value="1"/>
</dbReference>
<dbReference type="InterPro" id="IPR027417">
    <property type="entry name" value="P-loop_NTPase"/>
</dbReference>
<dbReference type="Pfam" id="PF21537">
    <property type="entry name" value="DUF1980_C"/>
    <property type="match status" value="1"/>
</dbReference>
<proteinExistence type="predicted"/>
<evidence type="ECO:0000259" key="1">
    <source>
        <dbReference type="Pfam" id="PF21537"/>
    </source>
</evidence>
<keyword evidence="3" id="KW-1185">Reference proteome</keyword>
<organism evidence="2 3">
    <name type="scientific">Emergencia timonensis</name>
    <dbReference type="NCBI Taxonomy" id="1776384"/>
    <lineage>
        <taxon>Bacteria</taxon>
        <taxon>Bacillati</taxon>
        <taxon>Bacillota</taxon>
        <taxon>Clostridia</taxon>
        <taxon>Peptostreptococcales</taxon>
        <taxon>Anaerovoracaceae</taxon>
        <taxon>Emergencia</taxon>
    </lineage>
</organism>